<dbReference type="Proteomes" id="UP000034037">
    <property type="component" value="Chromosome"/>
</dbReference>
<dbReference type="EMBL" id="CP011309">
    <property type="protein sequence ID" value="AKF26821.1"/>
    <property type="molecule type" value="Genomic_DNA"/>
</dbReference>
<dbReference type="PATRIC" id="fig|92706.3.peg.878"/>
<organism evidence="1 2">
    <name type="scientific">[Brevibacterium] flavum</name>
    <dbReference type="NCBI Taxonomy" id="92706"/>
    <lineage>
        <taxon>Bacteria</taxon>
        <taxon>Bacillati</taxon>
        <taxon>Actinomycetota</taxon>
        <taxon>Actinomycetes</taxon>
        <taxon>Mycobacteriales</taxon>
        <taxon>Corynebacteriaceae</taxon>
        <taxon>Corynebacterium</taxon>
    </lineage>
</organism>
<reference evidence="1 2" key="1">
    <citation type="submission" date="2015-04" db="EMBL/GenBank/DDBJ databases">
        <title>Complete Genome Sequence of Brevibacterium flavum ATCC 15168.</title>
        <authorList>
            <person name="Ahn J."/>
            <person name="Park G."/>
            <person name="Jeon W."/>
            <person name="Jang Y."/>
            <person name="Jang M."/>
            <person name="Lee H."/>
            <person name="Lee H."/>
        </authorList>
    </citation>
    <scope>NUCLEOTIDE SEQUENCE [LARGE SCALE GENOMIC DNA]</scope>
    <source>
        <strain evidence="1 2">ATCC 15168</strain>
    </source>
</reference>
<dbReference type="HOGENOM" id="CLU_1568103_0_0_11"/>
<name>A0A0F6Z4R3_9CORY</name>
<evidence type="ECO:0000313" key="2">
    <source>
        <dbReference type="Proteomes" id="UP000034037"/>
    </source>
</evidence>
<dbReference type="AlphaFoldDB" id="A0A0F6Z4R3"/>
<protein>
    <recommendedName>
        <fullName evidence="3">Lipoprotein</fullName>
    </recommendedName>
</protein>
<gene>
    <name evidence="1" type="ORF">YH66_04240</name>
</gene>
<dbReference type="PROSITE" id="PS51257">
    <property type="entry name" value="PROKAR_LIPOPROTEIN"/>
    <property type="match status" value="1"/>
</dbReference>
<sequence length="170" mass="18281">MMKERRIKTLAALVICGLTVSGCGNYLGDINVKGRAGFSVSEAGDLIVRVQPCGLPIDTVDMAGPMPQDQPPQANPVYLQLSDPDGRTDPFIVDPENLDPSWAIIAGDGLPTDPDALIIVNAHVEGESTQTSQVSAYVRDVQGLRTDQIYVGSLESSRIVDESTFLHCRK</sequence>
<evidence type="ECO:0008006" key="3">
    <source>
        <dbReference type="Google" id="ProtNLM"/>
    </source>
</evidence>
<evidence type="ECO:0000313" key="1">
    <source>
        <dbReference type="EMBL" id="AKF26821.1"/>
    </source>
</evidence>
<accession>A0A0F6Z4R3</accession>
<keyword evidence="2" id="KW-1185">Reference proteome</keyword>
<proteinExistence type="predicted"/>
<dbReference type="RefSeq" id="WP_003863517.1">
    <property type="nucleotide sequence ID" value="NZ_CP011309.1"/>
</dbReference>